<reference evidence="1" key="1">
    <citation type="submission" date="2016-06" db="UniProtKB">
        <authorList>
            <consortium name="WormBaseParasite"/>
        </authorList>
    </citation>
    <scope>IDENTIFICATION</scope>
</reference>
<sequence>LKGMVGYIYMDLSGAPPELKNLTFLDNLESLVWETQTILESLLWTKDPAQLSTSLRGYDSVGKIHNLTNYFMCV</sequence>
<protein>
    <submittedName>
        <fullName evidence="1">Peptidase_M13_N domain-containing protein</fullName>
    </submittedName>
</protein>
<accession>A0A183B716</accession>
<evidence type="ECO:0000313" key="1">
    <source>
        <dbReference type="WBParaSite" id="ECPE_0001504101-mRNA-1"/>
    </source>
</evidence>
<dbReference type="WBParaSite" id="ECPE_0001504101-mRNA-1">
    <property type="protein sequence ID" value="ECPE_0001504101-mRNA-1"/>
    <property type="gene ID" value="ECPE_0001504101"/>
</dbReference>
<proteinExistence type="predicted"/>
<dbReference type="AlphaFoldDB" id="A0A183B716"/>
<name>A0A183B716_9TREM</name>
<organism evidence="1">
    <name type="scientific">Echinostoma caproni</name>
    <dbReference type="NCBI Taxonomy" id="27848"/>
    <lineage>
        <taxon>Eukaryota</taxon>
        <taxon>Metazoa</taxon>
        <taxon>Spiralia</taxon>
        <taxon>Lophotrochozoa</taxon>
        <taxon>Platyhelminthes</taxon>
        <taxon>Trematoda</taxon>
        <taxon>Digenea</taxon>
        <taxon>Plagiorchiida</taxon>
        <taxon>Echinostomata</taxon>
        <taxon>Echinostomatoidea</taxon>
        <taxon>Echinostomatidae</taxon>
        <taxon>Echinostoma</taxon>
    </lineage>
</organism>